<dbReference type="Proteomes" id="UP000593892">
    <property type="component" value="Chromosome"/>
</dbReference>
<keyword evidence="5" id="KW-1185">Reference proteome</keyword>
<reference evidence="4 5" key="1">
    <citation type="submission" date="2020-10" db="EMBL/GenBank/DDBJ databases">
        <title>Complete genome sequence of Paludibaculum fermentans P105T, a facultatively anaerobic acidobacterium capable of dissimilatory Fe(III) reduction.</title>
        <authorList>
            <person name="Dedysh S.N."/>
            <person name="Beletsky A.V."/>
            <person name="Kulichevskaya I.S."/>
            <person name="Mardanov A.V."/>
            <person name="Ravin N.V."/>
        </authorList>
    </citation>
    <scope>NUCLEOTIDE SEQUENCE [LARGE SCALE GENOMIC DNA]</scope>
    <source>
        <strain evidence="4 5">P105</strain>
    </source>
</reference>
<name>A0A7S7SK28_PALFE</name>
<gene>
    <name evidence="4" type="ORF">IRI77_27730</name>
</gene>
<dbReference type="InterPro" id="IPR011250">
    <property type="entry name" value="OMP/PagP_B-barrel"/>
</dbReference>
<evidence type="ECO:0000256" key="1">
    <source>
        <dbReference type="ARBA" id="ARBA00022729"/>
    </source>
</evidence>
<dbReference type="AlphaFoldDB" id="A0A7S7SK28"/>
<accession>A0A7S7SK28</accession>
<dbReference type="SUPFAM" id="SSF56925">
    <property type="entry name" value="OMPA-like"/>
    <property type="match status" value="1"/>
</dbReference>
<proteinExistence type="predicted"/>
<evidence type="ECO:0000256" key="2">
    <source>
        <dbReference type="SAM" id="SignalP"/>
    </source>
</evidence>
<dbReference type="InterPro" id="IPR027385">
    <property type="entry name" value="Beta-barrel_OMP"/>
</dbReference>
<feature type="chain" id="PRO_5032931148" description="Outer membrane protein beta-barrel domain-containing protein" evidence="2">
    <location>
        <begin position="21"/>
        <end position="187"/>
    </location>
</feature>
<feature type="domain" description="Outer membrane protein beta-barrel" evidence="3">
    <location>
        <begin position="6"/>
        <end position="187"/>
    </location>
</feature>
<evidence type="ECO:0000259" key="3">
    <source>
        <dbReference type="Pfam" id="PF13505"/>
    </source>
</evidence>
<dbReference type="EMBL" id="CP063849">
    <property type="protein sequence ID" value="QOY86560.1"/>
    <property type="molecule type" value="Genomic_DNA"/>
</dbReference>
<evidence type="ECO:0000313" key="5">
    <source>
        <dbReference type="Proteomes" id="UP000593892"/>
    </source>
</evidence>
<evidence type="ECO:0000313" key="4">
    <source>
        <dbReference type="EMBL" id="QOY86560.1"/>
    </source>
</evidence>
<keyword evidence="1 2" id="KW-0732">Signal</keyword>
<dbReference type="Pfam" id="PF13505">
    <property type="entry name" value="OMP_b-brl"/>
    <property type="match status" value="1"/>
</dbReference>
<organism evidence="4 5">
    <name type="scientific">Paludibaculum fermentans</name>
    <dbReference type="NCBI Taxonomy" id="1473598"/>
    <lineage>
        <taxon>Bacteria</taxon>
        <taxon>Pseudomonadati</taxon>
        <taxon>Acidobacteriota</taxon>
        <taxon>Terriglobia</taxon>
        <taxon>Bryobacterales</taxon>
        <taxon>Bryobacteraceae</taxon>
        <taxon>Paludibaculum</taxon>
    </lineage>
</organism>
<feature type="signal peptide" evidence="2">
    <location>
        <begin position="1"/>
        <end position="20"/>
    </location>
</feature>
<dbReference type="KEGG" id="pfer:IRI77_27730"/>
<sequence length="187" mass="20670">MLKLCTFLLFIAGAPLSAQLLNWGVKGGVPLNDAVKAAGTFNPEFHRWTLGPMVELNLPAGFGIEADMLYRKIGYTDTSLTNGGVFDSSAWSFPLLVKYKFPGKLARVYVDAGYSFRALTDVLRLDKNSSQGFVMGGGIRYDLRLIKISPELRYTRWNNDVFNVSAASGNTLNSKRNQIEFLVGVTF</sequence>
<protein>
    <recommendedName>
        <fullName evidence="3">Outer membrane protein beta-barrel domain-containing protein</fullName>
    </recommendedName>
</protein>
<dbReference type="RefSeq" id="WP_194448229.1">
    <property type="nucleotide sequence ID" value="NZ_CP063849.1"/>
</dbReference>